<protein>
    <submittedName>
        <fullName evidence="1">Uncharacterized protein</fullName>
    </submittedName>
</protein>
<proteinExistence type="predicted"/>
<dbReference type="EMBL" id="RBIM01000004">
    <property type="protein sequence ID" value="RKQ96553.1"/>
    <property type="molecule type" value="Genomic_DNA"/>
</dbReference>
<comment type="caution">
    <text evidence="1">The sequence shown here is derived from an EMBL/GenBank/DDBJ whole genome shotgun (WGS) entry which is preliminary data.</text>
</comment>
<dbReference type="AlphaFoldDB" id="A0A495D3Q6"/>
<organism evidence="1 2">
    <name type="scientific">Maricaulis maris</name>
    <dbReference type="NCBI Taxonomy" id="74318"/>
    <lineage>
        <taxon>Bacteria</taxon>
        <taxon>Pseudomonadati</taxon>
        <taxon>Pseudomonadota</taxon>
        <taxon>Alphaproteobacteria</taxon>
        <taxon>Maricaulales</taxon>
        <taxon>Maricaulaceae</taxon>
        <taxon>Maricaulis</taxon>
    </lineage>
</organism>
<evidence type="ECO:0000313" key="2">
    <source>
        <dbReference type="Proteomes" id="UP000273675"/>
    </source>
</evidence>
<dbReference type="Proteomes" id="UP000273675">
    <property type="component" value="Unassembled WGS sequence"/>
</dbReference>
<gene>
    <name evidence="1" type="ORF">C7435_1884</name>
</gene>
<name>A0A495D3Q6_9PROT</name>
<reference evidence="1 2" key="1">
    <citation type="submission" date="2018-10" db="EMBL/GenBank/DDBJ databases">
        <title>Genomic Encyclopedia of Type Strains, Phase IV (KMG-IV): sequencing the most valuable type-strain genomes for metagenomic binning, comparative biology and taxonomic classification.</title>
        <authorList>
            <person name="Goeker M."/>
        </authorList>
    </citation>
    <scope>NUCLEOTIDE SEQUENCE [LARGE SCALE GENOMIC DNA]</scope>
    <source>
        <strain evidence="1 2">DSM 4734</strain>
    </source>
</reference>
<accession>A0A495D3Q6</accession>
<sequence length="47" mass="5668">MSGRRVQHFVVRGKSFQVRLYVPVDLQRALERKELRWSVRIRESKVA</sequence>
<evidence type="ECO:0000313" key="1">
    <source>
        <dbReference type="EMBL" id="RKQ96553.1"/>
    </source>
</evidence>